<accession>A0ABU9YTE0</accession>
<protein>
    <submittedName>
        <fullName evidence="5">SCO family protein</fullName>
    </submittedName>
</protein>
<dbReference type="EMBL" id="JBDIVE010000001">
    <property type="protein sequence ID" value="MEN3066973.1"/>
    <property type="molecule type" value="Genomic_DNA"/>
</dbReference>
<sequence>MIQFPSRFRRWLLPALLCLGLAACEAPTRFSATDITGTDYGPALRLPDSHGKARSMADFKGKVVAVFFGYTQCPDACPTSLALMADVTRQLGADAARLQTLFVSVDPQRDTPEMLSQYVAVFNPDFIALRGDAEQVKAVAKTFGVFYEKRGDIASGRYTVDHTAGIYLFDPQGRTRLFVRYGEAPDKLLSDIRLLMAGK</sequence>
<comment type="similarity">
    <text evidence="1">Belongs to the SCO1/2 family.</text>
</comment>
<evidence type="ECO:0000256" key="3">
    <source>
        <dbReference type="SAM" id="SignalP"/>
    </source>
</evidence>
<evidence type="ECO:0000313" key="6">
    <source>
        <dbReference type="Proteomes" id="UP001410394"/>
    </source>
</evidence>
<comment type="caution">
    <text evidence="5">The sequence shown here is derived from an EMBL/GenBank/DDBJ whole genome shotgun (WGS) entry which is preliminary data.</text>
</comment>
<dbReference type="PROSITE" id="PS51257">
    <property type="entry name" value="PROKAR_LIPOPROTEIN"/>
    <property type="match status" value="1"/>
</dbReference>
<keyword evidence="2" id="KW-0186">Copper</keyword>
<dbReference type="Proteomes" id="UP001410394">
    <property type="component" value="Unassembled WGS sequence"/>
</dbReference>
<keyword evidence="3" id="KW-0732">Signal</keyword>
<dbReference type="PANTHER" id="PTHR12151:SF25">
    <property type="entry name" value="LINALOOL DEHYDRATASE_ISOMERASE DOMAIN-CONTAINING PROTEIN"/>
    <property type="match status" value="1"/>
</dbReference>
<dbReference type="Gene3D" id="3.40.30.10">
    <property type="entry name" value="Glutaredoxin"/>
    <property type="match status" value="1"/>
</dbReference>
<dbReference type="PANTHER" id="PTHR12151">
    <property type="entry name" value="ELECTRON TRANSPORT PROTIN SCO1/SENC FAMILY MEMBER"/>
    <property type="match status" value="1"/>
</dbReference>
<keyword evidence="6" id="KW-1185">Reference proteome</keyword>
<name>A0ABU9YTE0_9RHOO</name>
<dbReference type="CDD" id="cd02968">
    <property type="entry name" value="SCO"/>
    <property type="match status" value="1"/>
</dbReference>
<evidence type="ECO:0000256" key="2">
    <source>
        <dbReference type="ARBA" id="ARBA00023008"/>
    </source>
</evidence>
<evidence type="ECO:0000256" key="1">
    <source>
        <dbReference type="ARBA" id="ARBA00010996"/>
    </source>
</evidence>
<reference evidence="5 6" key="1">
    <citation type="journal article" date="2018" name="Int. J. Syst. Evol. Microbiol.">
        <title>Uliginosibacterium sediminicola sp. nov., isolated from freshwater sediment.</title>
        <authorList>
            <person name="Hwang W.M."/>
            <person name="Kim S.M."/>
            <person name="Kang K."/>
            <person name="Ahn T.Y."/>
        </authorList>
    </citation>
    <scope>NUCLEOTIDE SEQUENCE [LARGE SCALE GENOMIC DNA]</scope>
    <source>
        <strain evidence="5 6">M1-21</strain>
    </source>
</reference>
<dbReference type="PROSITE" id="PS51352">
    <property type="entry name" value="THIOREDOXIN_2"/>
    <property type="match status" value="1"/>
</dbReference>
<organism evidence="5 6">
    <name type="scientific">Uliginosibacterium sediminicola</name>
    <dbReference type="NCBI Taxonomy" id="2024550"/>
    <lineage>
        <taxon>Bacteria</taxon>
        <taxon>Pseudomonadati</taxon>
        <taxon>Pseudomonadota</taxon>
        <taxon>Betaproteobacteria</taxon>
        <taxon>Rhodocyclales</taxon>
        <taxon>Zoogloeaceae</taxon>
        <taxon>Uliginosibacterium</taxon>
    </lineage>
</organism>
<feature type="signal peptide" evidence="3">
    <location>
        <begin position="1"/>
        <end position="25"/>
    </location>
</feature>
<feature type="domain" description="Thioredoxin" evidence="4">
    <location>
        <begin position="35"/>
        <end position="197"/>
    </location>
</feature>
<dbReference type="InterPro" id="IPR013766">
    <property type="entry name" value="Thioredoxin_domain"/>
</dbReference>
<feature type="chain" id="PRO_5047457407" evidence="3">
    <location>
        <begin position="26"/>
        <end position="199"/>
    </location>
</feature>
<evidence type="ECO:0000259" key="4">
    <source>
        <dbReference type="PROSITE" id="PS51352"/>
    </source>
</evidence>
<proteinExistence type="inferred from homology"/>
<dbReference type="RefSeq" id="WP_345917743.1">
    <property type="nucleotide sequence ID" value="NZ_JBDIVE010000001.1"/>
</dbReference>
<gene>
    <name evidence="5" type="ORF">ABDB84_00705</name>
</gene>
<dbReference type="InterPro" id="IPR003782">
    <property type="entry name" value="SCO1/SenC"/>
</dbReference>
<evidence type="ECO:0000313" key="5">
    <source>
        <dbReference type="EMBL" id="MEN3066973.1"/>
    </source>
</evidence>
<dbReference type="SUPFAM" id="SSF52833">
    <property type="entry name" value="Thioredoxin-like"/>
    <property type="match status" value="1"/>
</dbReference>
<dbReference type="InterPro" id="IPR036249">
    <property type="entry name" value="Thioredoxin-like_sf"/>
</dbReference>
<dbReference type="Pfam" id="PF02630">
    <property type="entry name" value="SCO1-SenC"/>
    <property type="match status" value="1"/>
</dbReference>